<evidence type="ECO:0000256" key="12">
    <source>
        <dbReference type="PIRSR" id="PIRSR000109-1"/>
    </source>
</evidence>
<evidence type="ECO:0000256" key="15">
    <source>
        <dbReference type="RuleBase" id="RU000485"/>
    </source>
</evidence>
<feature type="binding site" evidence="14">
    <location>
        <position position="103"/>
    </location>
    <ligand>
        <name>NADP(+)</name>
        <dbReference type="ChEBI" id="CHEBI:58349"/>
    </ligand>
</feature>
<gene>
    <name evidence="17" type="primary">Pgd</name>
    <name evidence="17" type="ORF">CEUAER_R01141</name>
</gene>
<feature type="binding site" evidence="13">
    <location>
        <position position="454"/>
    </location>
    <ligand>
        <name>substrate</name>
        <note>ligand shared between dimeric partners</note>
    </ligand>
</feature>
<comment type="similarity">
    <text evidence="3 15">Belongs to the 6-phosphogluconate dehydrogenase family.</text>
</comment>
<dbReference type="Gene3D" id="1.20.5.320">
    <property type="entry name" value="6-Phosphogluconate Dehydrogenase, domain 3"/>
    <property type="match status" value="1"/>
</dbReference>
<dbReference type="InterPro" id="IPR036291">
    <property type="entry name" value="NAD(P)-bd_dom_sf"/>
</dbReference>
<dbReference type="FunFam" id="3.40.50.720:FF:000007">
    <property type="entry name" value="6-phosphogluconate dehydrogenase, decarboxylating"/>
    <property type="match status" value="1"/>
</dbReference>
<keyword evidence="8 15" id="KW-0560">Oxidoreductase</keyword>
<dbReference type="Gene3D" id="1.10.1040.10">
    <property type="entry name" value="N-(1-d-carboxylethyl)-l-norvaline Dehydrogenase, domain 2"/>
    <property type="match status" value="1"/>
</dbReference>
<evidence type="ECO:0000256" key="4">
    <source>
        <dbReference type="ARBA" id="ARBA00011738"/>
    </source>
</evidence>
<evidence type="ECO:0000313" key="17">
    <source>
        <dbReference type="EMBL" id="NXY50282.1"/>
    </source>
</evidence>
<evidence type="ECO:0000259" key="16">
    <source>
        <dbReference type="SMART" id="SM01350"/>
    </source>
</evidence>
<feature type="binding site" description="in other chain" evidence="13">
    <location>
        <position position="103"/>
    </location>
    <ligand>
        <name>substrate</name>
        <note>ligand shared between dimeric partners</note>
    </ligand>
</feature>
<dbReference type="EMBL" id="VWPQ01010860">
    <property type="protein sequence ID" value="NXY50282.1"/>
    <property type="molecule type" value="Genomic_DNA"/>
</dbReference>
<sequence>SSRADIGLIGLAVMGQNLILNMNDHGFVVCAFNRTVSKVDEFLANEAKGTNVIGAHSLEEMVCKLKKPRRIMLMVKAGEAVDDFINKLVPLLETGDIIIDGGNSEYRDTTRRCRELREKGILFVGSGVSGGEEGARTGPSLMPGGAKEAWPHIKNIFQSIAAKVGSGEPCCDWVGEEGAGHFVKMVHNGIEYGDMQLICEAFHFMRDMLEMEYIEMSQVIFSFLCLALLSHDSCLLLRVAAGLGDNYGKYLLPKIRDSAGQKGTGKWTAVSALEYGVPVTLIGEAVFARCLSALKDERVHASKVLRGPKVTEFAGNRDEFLEDVRKALYASKIISYAQGFMLLRQAAKEFGWTLNYGGIAMMWRGGCIIRSVFLGKIKDAFDRNPELQNLLLDDFFRTAIEDCQDSWRRVITIGVQMGIPMPCFTTALSFYDGYRHEILPANLIQAQRDYFGAHTYDMLSKPGVFYHANWTGRGGNVAATRYTV</sequence>
<keyword evidence="18" id="KW-1185">Reference proteome</keyword>
<dbReference type="InterPro" id="IPR006113">
    <property type="entry name" value="6PGDH_Gnd/GntZ"/>
</dbReference>
<feature type="active site" description="Proton acceptor" evidence="12">
    <location>
        <position position="184"/>
    </location>
</feature>
<feature type="binding site" evidence="14">
    <location>
        <begin position="33"/>
        <end position="35"/>
    </location>
    <ligand>
        <name>NADP(+)</name>
        <dbReference type="ChEBI" id="CHEBI:58349"/>
    </ligand>
</feature>
<keyword evidence="7 15" id="KW-0521">NADP</keyword>
<evidence type="ECO:0000256" key="8">
    <source>
        <dbReference type="ARBA" id="ARBA00023002"/>
    </source>
</evidence>
<evidence type="ECO:0000256" key="1">
    <source>
        <dbReference type="ARBA" id="ARBA00002526"/>
    </source>
</evidence>
<protein>
    <recommendedName>
        <fullName evidence="6 15">6-phosphogluconate dehydrogenase, decarboxylating</fullName>
        <ecNumber evidence="5 15">1.1.1.44</ecNumber>
    </recommendedName>
</protein>
<dbReference type="FunFam" id="1.20.5.320:FF:000002">
    <property type="entry name" value="6-phosphogluconate dehydrogenase, decarboxylating"/>
    <property type="match status" value="1"/>
</dbReference>
<feature type="active site" description="Proton donor" evidence="12">
    <location>
        <position position="191"/>
    </location>
</feature>
<dbReference type="UniPathway" id="UPA00115">
    <property type="reaction ID" value="UER00410"/>
</dbReference>
<dbReference type="GO" id="GO:0004616">
    <property type="term" value="F:phosphogluconate dehydrogenase (decarboxylating) activity"/>
    <property type="evidence" value="ECO:0007669"/>
    <property type="project" value="UniProtKB-EC"/>
</dbReference>
<feature type="binding site" evidence="14">
    <location>
        <begin position="75"/>
        <end position="77"/>
    </location>
    <ligand>
        <name>NADP(+)</name>
        <dbReference type="ChEBI" id="CHEBI:58349"/>
    </ligand>
</feature>
<comment type="pathway">
    <text evidence="2 15">Carbohydrate degradation; pentose phosphate pathway; D-ribulose 5-phosphate from D-glucose 6-phosphate (oxidative stage): step 3/3.</text>
</comment>
<feature type="binding site" description="in other chain" evidence="13">
    <location>
        <position position="262"/>
    </location>
    <ligand>
        <name>substrate</name>
        <note>ligand shared between dimeric partners</note>
    </ligand>
</feature>
<organism evidence="17 18">
    <name type="scientific">Ceuthmochares aereus</name>
    <dbReference type="NCBI Taxonomy" id="1961834"/>
    <lineage>
        <taxon>Eukaryota</taxon>
        <taxon>Metazoa</taxon>
        <taxon>Chordata</taxon>
        <taxon>Craniata</taxon>
        <taxon>Vertebrata</taxon>
        <taxon>Euteleostomi</taxon>
        <taxon>Archelosauria</taxon>
        <taxon>Archosauria</taxon>
        <taxon>Dinosauria</taxon>
        <taxon>Saurischia</taxon>
        <taxon>Theropoda</taxon>
        <taxon>Coelurosauria</taxon>
        <taxon>Aves</taxon>
        <taxon>Neognathae</taxon>
        <taxon>Neoaves</taxon>
        <taxon>Otidimorphae</taxon>
        <taxon>Cuculiformes</taxon>
        <taxon>Cuculidae</taxon>
        <taxon>Ceuthmochares</taxon>
    </lineage>
</organism>
<dbReference type="PRINTS" id="PR00076">
    <property type="entry name" value="6PGDHDRGNASE"/>
</dbReference>
<proteinExistence type="inferred from homology"/>
<evidence type="ECO:0000256" key="3">
    <source>
        <dbReference type="ARBA" id="ARBA00008419"/>
    </source>
</evidence>
<dbReference type="InterPro" id="IPR013328">
    <property type="entry name" value="6PGD_dom2"/>
</dbReference>
<feature type="binding site" evidence="13">
    <location>
        <position position="448"/>
    </location>
    <ligand>
        <name>substrate</name>
        <note>ligand shared between dimeric partners</note>
    </ligand>
</feature>
<dbReference type="EC" id="1.1.1.44" evidence="5 15"/>
<dbReference type="Gene3D" id="3.40.50.720">
    <property type="entry name" value="NAD(P)-binding Rossmann-like Domain"/>
    <property type="match status" value="1"/>
</dbReference>
<dbReference type="Proteomes" id="UP000519239">
    <property type="component" value="Unassembled WGS sequence"/>
</dbReference>
<dbReference type="AlphaFoldDB" id="A0A7L4KBH0"/>
<evidence type="ECO:0000256" key="10">
    <source>
        <dbReference type="ARBA" id="ARBA00023126"/>
    </source>
</evidence>
<dbReference type="SUPFAM" id="SSF51735">
    <property type="entry name" value="NAD(P)-binding Rossmann-fold domains"/>
    <property type="match status" value="1"/>
</dbReference>
<evidence type="ECO:0000256" key="5">
    <source>
        <dbReference type="ARBA" id="ARBA00013011"/>
    </source>
</evidence>
<dbReference type="Pfam" id="PF03446">
    <property type="entry name" value="NAD_binding_2"/>
    <property type="match status" value="1"/>
</dbReference>
<keyword evidence="10 15" id="KW-0570">Pentose shunt</keyword>
<evidence type="ECO:0000256" key="13">
    <source>
        <dbReference type="PIRSR" id="PIRSR000109-2"/>
    </source>
</evidence>
<name>A0A7L4KBH0_9AVES</name>
<dbReference type="NCBIfam" id="NF006765">
    <property type="entry name" value="PRK09287.1"/>
    <property type="match status" value="1"/>
</dbReference>
<evidence type="ECO:0000256" key="14">
    <source>
        <dbReference type="PIRSR" id="PIRSR000109-3"/>
    </source>
</evidence>
<dbReference type="Pfam" id="PF00393">
    <property type="entry name" value="6PGD"/>
    <property type="match status" value="1"/>
</dbReference>
<comment type="subunit">
    <text evidence="4">Homodimer.</text>
</comment>
<dbReference type="InterPro" id="IPR006114">
    <property type="entry name" value="6PGDH_C"/>
</dbReference>
<feature type="domain" description="6-phosphogluconate dehydrogenase C-terminal" evidence="16">
    <location>
        <begin position="180"/>
        <end position="471"/>
    </location>
</feature>
<dbReference type="PIRSF" id="PIRSF000109">
    <property type="entry name" value="6PGD"/>
    <property type="match status" value="1"/>
</dbReference>
<feature type="binding site" description="in other chain" evidence="13">
    <location>
        <begin position="187"/>
        <end position="188"/>
    </location>
    <ligand>
        <name>substrate</name>
        <note>ligand shared between dimeric partners</note>
    </ligand>
</feature>
<feature type="binding site" evidence="14">
    <location>
        <begin position="10"/>
        <end position="15"/>
    </location>
    <ligand>
        <name>NADP(+)</name>
        <dbReference type="ChEBI" id="CHEBI:58349"/>
    </ligand>
</feature>
<dbReference type="GO" id="GO:0019521">
    <property type="term" value="P:D-gluconate metabolic process"/>
    <property type="evidence" value="ECO:0007669"/>
    <property type="project" value="UniProtKB-KW"/>
</dbReference>
<reference evidence="17 18" key="1">
    <citation type="submission" date="2019-09" db="EMBL/GenBank/DDBJ databases">
        <title>Bird 10,000 Genomes (B10K) Project - Family phase.</title>
        <authorList>
            <person name="Zhang G."/>
        </authorList>
    </citation>
    <scope>NUCLEOTIDE SEQUENCE [LARGE SCALE GENOMIC DNA]</scope>
    <source>
        <strain evidence="17">B10K-CU-031-02</strain>
        <tissue evidence="17">Muscle</tissue>
    </source>
</reference>
<accession>A0A7L4KBH0</accession>
<evidence type="ECO:0000256" key="2">
    <source>
        <dbReference type="ARBA" id="ARBA00004874"/>
    </source>
</evidence>
<dbReference type="InterPro" id="IPR006115">
    <property type="entry name" value="6PGDH_NADP-bd"/>
</dbReference>
<dbReference type="SUPFAM" id="SSF48179">
    <property type="entry name" value="6-phosphogluconate dehydrogenase C-terminal domain-like"/>
    <property type="match status" value="1"/>
</dbReference>
<dbReference type="GO" id="GO:0050661">
    <property type="term" value="F:NADP binding"/>
    <property type="evidence" value="ECO:0007669"/>
    <property type="project" value="InterPro"/>
</dbReference>
<evidence type="ECO:0000256" key="7">
    <source>
        <dbReference type="ARBA" id="ARBA00022857"/>
    </source>
</evidence>
<evidence type="ECO:0000256" key="6">
    <source>
        <dbReference type="ARBA" id="ARBA00018193"/>
    </source>
</evidence>
<keyword evidence="9 15" id="KW-0311">Gluconate utilization</keyword>
<comment type="caution">
    <text evidence="17">The sequence shown here is derived from an EMBL/GenBank/DDBJ whole genome shotgun (WGS) entry which is preliminary data.</text>
</comment>
<dbReference type="FunFam" id="1.10.1040.10:FF:000002">
    <property type="entry name" value="6-phosphogluconate dehydrogenase, decarboxylating"/>
    <property type="match status" value="1"/>
</dbReference>
<dbReference type="SMART" id="SM01350">
    <property type="entry name" value="6PGD"/>
    <property type="match status" value="1"/>
</dbReference>
<feature type="binding site" description="in other chain" evidence="13">
    <location>
        <position position="192"/>
    </location>
    <ligand>
        <name>substrate</name>
        <note>ligand shared between dimeric partners</note>
    </ligand>
</feature>
<dbReference type="PROSITE" id="PS00461">
    <property type="entry name" value="6PGD"/>
    <property type="match status" value="1"/>
</dbReference>
<feature type="non-terminal residue" evidence="17">
    <location>
        <position position="1"/>
    </location>
</feature>
<dbReference type="PANTHER" id="PTHR11811">
    <property type="entry name" value="6-PHOSPHOGLUCONATE DEHYDROGENASE"/>
    <property type="match status" value="1"/>
</dbReference>
<feature type="binding site" description="in other chain" evidence="13">
    <location>
        <begin position="129"/>
        <end position="131"/>
    </location>
    <ligand>
        <name>substrate</name>
        <note>ligand shared between dimeric partners</note>
    </ligand>
</feature>
<dbReference type="InterPro" id="IPR006184">
    <property type="entry name" value="6PGdom_BS"/>
</dbReference>
<dbReference type="NCBIfam" id="TIGR00873">
    <property type="entry name" value="gnd"/>
    <property type="match status" value="1"/>
</dbReference>
<comment type="function">
    <text evidence="1">Catalyzes the oxidative decarboxylation of 6-phosphogluconate to ribulose 5-phosphate and CO(2), with concomitant reduction of NADP to NADPH.</text>
</comment>
<feature type="binding site" description="in other chain" evidence="13">
    <location>
        <position position="289"/>
    </location>
    <ligand>
        <name>substrate</name>
        <note>ligand shared between dimeric partners</note>
    </ligand>
</feature>
<comment type="catalytic activity">
    <reaction evidence="11 15">
        <text>6-phospho-D-gluconate + NADP(+) = D-ribulose 5-phosphate + CO2 + NADPH</text>
        <dbReference type="Rhea" id="RHEA:10116"/>
        <dbReference type="ChEBI" id="CHEBI:16526"/>
        <dbReference type="ChEBI" id="CHEBI:57783"/>
        <dbReference type="ChEBI" id="CHEBI:58121"/>
        <dbReference type="ChEBI" id="CHEBI:58349"/>
        <dbReference type="ChEBI" id="CHEBI:58759"/>
        <dbReference type="EC" id="1.1.1.44"/>
    </reaction>
</comment>
<dbReference type="GO" id="GO:0006098">
    <property type="term" value="P:pentose-phosphate shunt"/>
    <property type="evidence" value="ECO:0007669"/>
    <property type="project" value="UniProtKB-UniPathway"/>
</dbReference>
<dbReference type="InterPro" id="IPR008927">
    <property type="entry name" value="6-PGluconate_DH-like_C_sf"/>
</dbReference>
<evidence type="ECO:0000313" key="18">
    <source>
        <dbReference type="Proteomes" id="UP000519239"/>
    </source>
</evidence>
<evidence type="ECO:0000256" key="9">
    <source>
        <dbReference type="ARBA" id="ARBA00023064"/>
    </source>
</evidence>
<dbReference type="OrthoDB" id="434986at2759"/>
<dbReference type="InterPro" id="IPR006183">
    <property type="entry name" value="Pgluconate_DH"/>
</dbReference>
<feature type="non-terminal residue" evidence="17">
    <location>
        <position position="484"/>
    </location>
</feature>
<evidence type="ECO:0000256" key="11">
    <source>
        <dbReference type="ARBA" id="ARBA00048640"/>
    </source>
</evidence>